<name>A0A2Z2NYG4_9GAMM</name>
<dbReference type="Proteomes" id="UP000250079">
    <property type="component" value="Chromosome"/>
</dbReference>
<keyword evidence="7" id="KW-1185">Reference proteome</keyword>
<organism evidence="6 7">
    <name type="scientific">Granulosicoccus antarcticus IMCC3135</name>
    <dbReference type="NCBI Taxonomy" id="1192854"/>
    <lineage>
        <taxon>Bacteria</taxon>
        <taxon>Pseudomonadati</taxon>
        <taxon>Pseudomonadota</taxon>
        <taxon>Gammaproteobacteria</taxon>
        <taxon>Chromatiales</taxon>
        <taxon>Granulosicoccaceae</taxon>
        <taxon>Granulosicoccus</taxon>
    </lineage>
</organism>
<protein>
    <submittedName>
        <fullName evidence="6">Poly-beta-1,6-N-acetyl-D-glucosamine synthase</fullName>
        <ecNumber evidence="6">2.4.1.-</ecNumber>
    </submittedName>
</protein>
<dbReference type="RefSeq" id="WP_088922047.1">
    <property type="nucleotide sequence ID" value="NZ_CP018632.1"/>
</dbReference>
<sequence length="381" mass="42096">MTYIFLAATLFCLYTYLGFPLVLHLRANRARVVLGQANNPLPPSEDQLPSVSIIIAAHNEAGNLPGKIASLEALDYPEHLLECIFVSDGSTDDTVDIFSDACESHERWQLYHYGAAAGKPTALNIGVSRARGDIVVFMDARQSVAPAAIRALVNRLQEQSIGVVSGELVLHDDLGREAANVGLYWKYEKWIRDNESHLFSTTGATGALYAIRRADYQPLPADALLDDFDTPISLLKLGKRTVLEPAAQIFDQAEADSSREFKRKVRTLTGNFQSFSRHSWLFDPRINPIWWQFLSHKVFRLLVPYALMLALFASVAGNTPFLSAMLLVQICFYSLGLLGVLGLDTRLTSIIKIFLQLNVAAVIGAWRASQGGGSAVRWKTS</sequence>
<evidence type="ECO:0000313" key="7">
    <source>
        <dbReference type="Proteomes" id="UP000250079"/>
    </source>
</evidence>
<evidence type="ECO:0000256" key="1">
    <source>
        <dbReference type="ARBA" id="ARBA00006739"/>
    </source>
</evidence>
<evidence type="ECO:0000259" key="5">
    <source>
        <dbReference type="Pfam" id="PF00535"/>
    </source>
</evidence>
<dbReference type="PANTHER" id="PTHR43630:SF1">
    <property type="entry name" value="POLY-BETA-1,6-N-ACETYL-D-GLUCOSAMINE SYNTHASE"/>
    <property type="match status" value="1"/>
</dbReference>
<feature type="transmembrane region" description="Helical" evidence="4">
    <location>
        <begin position="298"/>
        <end position="316"/>
    </location>
</feature>
<comment type="similarity">
    <text evidence="1">Belongs to the glycosyltransferase 2 family.</text>
</comment>
<keyword evidence="2 6" id="KW-0328">Glycosyltransferase</keyword>
<evidence type="ECO:0000313" key="6">
    <source>
        <dbReference type="EMBL" id="ASJ74971.1"/>
    </source>
</evidence>
<dbReference type="Pfam" id="PF00535">
    <property type="entry name" value="Glycos_transf_2"/>
    <property type="match status" value="1"/>
</dbReference>
<proteinExistence type="inferred from homology"/>
<dbReference type="EMBL" id="CP018632">
    <property type="protein sequence ID" value="ASJ74971.1"/>
    <property type="molecule type" value="Genomic_DNA"/>
</dbReference>
<dbReference type="GO" id="GO:0016757">
    <property type="term" value="F:glycosyltransferase activity"/>
    <property type="evidence" value="ECO:0007669"/>
    <property type="project" value="UniProtKB-KW"/>
</dbReference>
<evidence type="ECO:0000256" key="2">
    <source>
        <dbReference type="ARBA" id="ARBA00022676"/>
    </source>
</evidence>
<dbReference type="CDD" id="cd06439">
    <property type="entry name" value="CESA_like_1"/>
    <property type="match status" value="1"/>
</dbReference>
<evidence type="ECO:0000256" key="4">
    <source>
        <dbReference type="SAM" id="Phobius"/>
    </source>
</evidence>
<dbReference type="InterPro" id="IPR001173">
    <property type="entry name" value="Glyco_trans_2-like"/>
</dbReference>
<keyword evidence="4" id="KW-0472">Membrane</keyword>
<dbReference type="KEGG" id="gai:IMCC3135_24520"/>
<accession>A0A2Z2NYG4</accession>
<feature type="transmembrane region" description="Helical" evidence="4">
    <location>
        <begin position="322"/>
        <end position="343"/>
    </location>
</feature>
<dbReference type="Gene3D" id="3.90.550.10">
    <property type="entry name" value="Spore Coat Polysaccharide Biosynthesis Protein SpsA, Chain A"/>
    <property type="match status" value="1"/>
</dbReference>
<reference evidence="6 7" key="1">
    <citation type="submission" date="2016-12" db="EMBL/GenBank/DDBJ databases">
        <authorList>
            <person name="Song W.-J."/>
            <person name="Kurnit D.M."/>
        </authorList>
    </citation>
    <scope>NUCLEOTIDE SEQUENCE [LARGE SCALE GENOMIC DNA]</scope>
    <source>
        <strain evidence="6 7">IMCC3135</strain>
    </source>
</reference>
<evidence type="ECO:0000256" key="3">
    <source>
        <dbReference type="ARBA" id="ARBA00022679"/>
    </source>
</evidence>
<keyword evidence="3 6" id="KW-0808">Transferase</keyword>
<dbReference type="OrthoDB" id="9805612at2"/>
<dbReference type="InterPro" id="IPR029044">
    <property type="entry name" value="Nucleotide-diphossugar_trans"/>
</dbReference>
<gene>
    <name evidence="6" type="primary">icaA</name>
    <name evidence="6" type="ORF">IMCC3135_24520</name>
</gene>
<dbReference type="AlphaFoldDB" id="A0A2Z2NYG4"/>
<dbReference type="EC" id="2.4.1.-" evidence="6"/>
<feature type="transmembrane region" description="Helical" evidence="4">
    <location>
        <begin position="6"/>
        <end position="25"/>
    </location>
</feature>
<dbReference type="SUPFAM" id="SSF53448">
    <property type="entry name" value="Nucleotide-diphospho-sugar transferases"/>
    <property type="match status" value="1"/>
</dbReference>
<dbReference type="PANTHER" id="PTHR43630">
    <property type="entry name" value="POLY-BETA-1,6-N-ACETYL-D-GLUCOSAMINE SYNTHASE"/>
    <property type="match status" value="1"/>
</dbReference>
<keyword evidence="4" id="KW-1133">Transmembrane helix</keyword>
<keyword evidence="4" id="KW-0812">Transmembrane</keyword>
<feature type="domain" description="Glycosyltransferase 2-like" evidence="5">
    <location>
        <begin position="52"/>
        <end position="192"/>
    </location>
</feature>